<protein>
    <submittedName>
        <fullName evidence="3">Uncharacterized protein</fullName>
    </submittedName>
</protein>
<name>A0AA36GRH4_CYLNA</name>
<proteinExistence type="inferred from homology"/>
<dbReference type="GO" id="GO:0009253">
    <property type="term" value="P:peptidoglycan catabolic process"/>
    <property type="evidence" value="ECO:0007669"/>
    <property type="project" value="InterPro"/>
</dbReference>
<dbReference type="Proteomes" id="UP001176961">
    <property type="component" value="Unassembled WGS sequence"/>
</dbReference>
<dbReference type="GO" id="GO:0003796">
    <property type="term" value="F:lysozyme activity"/>
    <property type="evidence" value="ECO:0007669"/>
    <property type="project" value="InterPro"/>
</dbReference>
<dbReference type="InterPro" id="IPR002053">
    <property type="entry name" value="Glyco_hydro_25"/>
</dbReference>
<comment type="caution">
    <text evidence="3">The sequence shown here is derived from an EMBL/GenBank/DDBJ whole genome shotgun (WGS) entry which is preliminary data.</text>
</comment>
<dbReference type="GO" id="GO:0045087">
    <property type="term" value="P:innate immune response"/>
    <property type="evidence" value="ECO:0007669"/>
    <property type="project" value="TreeGrafter"/>
</dbReference>
<dbReference type="GO" id="GO:0007165">
    <property type="term" value="P:signal transduction"/>
    <property type="evidence" value="ECO:0007669"/>
    <property type="project" value="TreeGrafter"/>
</dbReference>
<dbReference type="PANTHER" id="PTHR23208">
    <property type="entry name" value="LYSOZYME PROTEIN"/>
    <property type="match status" value="1"/>
</dbReference>
<reference evidence="3" key="1">
    <citation type="submission" date="2023-07" db="EMBL/GenBank/DDBJ databases">
        <authorList>
            <consortium name="CYATHOMIX"/>
        </authorList>
    </citation>
    <scope>NUCLEOTIDE SEQUENCE</scope>
    <source>
        <strain evidence="3">N/A</strain>
    </source>
</reference>
<dbReference type="EMBL" id="CATQJL010000223">
    <property type="protein sequence ID" value="CAJ0596850.1"/>
    <property type="molecule type" value="Genomic_DNA"/>
</dbReference>
<organism evidence="3 4">
    <name type="scientific">Cylicocyclus nassatus</name>
    <name type="common">Nematode worm</name>
    <dbReference type="NCBI Taxonomy" id="53992"/>
    <lineage>
        <taxon>Eukaryota</taxon>
        <taxon>Metazoa</taxon>
        <taxon>Ecdysozoa</taxon>
        <taxon>Nematoda</taxon>
        <taxon>Chromadorea</taxon>
        <taxon>Rhabditida</taxon>
        <taxon>Rhabditina</taxon>
        <taxon>Rhabditomorpha</taxon>
        <taxon>Strongyloidea</taxon>
        <taxon>Strongylidae</taxon>
        <taxon>Cylicocyclus</taxon>
    </lineage>
</organism>
<evidence type="ECO:0000256" key="1">
    <source>
        <dbReference type="ARBA" id="ARBA00010646"/>
    </source>
</evidence>
<keyword evidence="4" id="KW-1185">Reference proteome</keyword>
<dbReference type="InterPro" id="IPR051595">
    <property type="entry name" value="GH25_Enzymes"/>
</dbReference>
<evidence type="ECO:0000313" key="4">
    <source>
        <dbReference type="Proteomes" id="UP001176961"/>
    </source>
</evidence>
<dbReference type="PROSITE" id="PS51904">
    <property type="entry name" value="GLYCOSYL_HYDROL_F25_2"/>
    <property type="match status" value="1"/>
</dbReference>
<dbReference type="AlphaFoldDB" id="A0AA36GRH4"/>
<dbReference type="GO" id="GO:0016998">
    <property type="term" value="P:cell wall macromolecule catabolic process"/>
    <property type="evidence" value="ECO:0007669"/>
    <property type="project" value="InterPro"/>
</dbReference>
<dbReference type="PANTHER" id="PTHR23208:SF36">
    <property type="entry name" value="LYSOZYME-RELATED"/>
    <property type="match status" value="1"/>
</dbReference>
<dbReference type="Gene3D" id="3.20.20.80">
    <property type="entry name" value="Glycosidases"/>
    <property type="match status" value="1"/>
</dbReference>
<sequence length="239" mass="27590">MLEYTIVLLTALFRTSVAGRIGLDTIRGLSTDDFRCLINNGFTFYVGRVWRSTRNHTNFYDMKGMQSMKNAYEAGFKVYAYISPCLAKRCALPQNQVEAAINRLRSDGVKYNMVFLEIKNPRLISTTSPNQFNNRWPSNQMANRRTINAMGKKLDKMGVNWGIYTNENDWESIVGLKFDLWKHKKLWWAFYGNNDGTRKKHFFTPFAGWTNFYIHQYGGNLKGPCGFALHLNYKVGGSP</sequence>
<dbReference type="SUPFAM" id="SSF51445">
    <property type="entry name" value="(Trans)glycosidases"/>
    <property type="match status" value="1"/>
</dbReference>
<evidence type="ECO:0000313" key="3">
    <source>
        <dbReference type="EMBL" id="CAJ0596850.1"/>
    </source>
</evidence>
<gene>
    <name evidence="3" type="ORF">CYNAS_LOCUS8833</name>
</gene>
<dbReference type="InterPro" id="IPR017853">
    <property type="entry name" value="GH"/>
</dbReference>
<comment type="similarity">
    <text evidence="1">Belongs to the glycosyl hydrolase 25 family.</text>
</comment>
<accession>A0AA36GRH4</accession>
<keyword evidence="2" id="KW-0732">Signal</keyword>
<evidence type="ECO:0000256" key="2">
    <source>
        <dbReference type="ARBA" id="ARBA00022729"/>
    </source>
</evidence>